<dbReference type="InterPro" id="IPR052718">
    <property type="entry name" value="NmrA-type_oxidoreductase"/>
</dbReference>
<sequence length="292" mass="30380">MIIVTGANGQLGRMVTERLLERVPAREIGVSVRDVDAAQDLGAKGVRVRMGDFTGPATLAHAFEGASKVLIVSTDSTGETAVRHHRTAVEAAAKAGAQRILYTSHMGSNPSSPFPPMPDHAATEEALRQSGVPFTSLRNGFYASSAVMLISAALETGVLAAPEDGPVAWTAHTDLADAAVLALTGETLTDAAPDGVTPALTGPEAIDMAGIADILTRLTGRPIRRVVVSDADYRARLLSAGLPEHAADMLVGLFAASRDGDFAPADPTLADLLGRPTVRMEDYLKSALAPAR</sequence>
<evidence type="ECO:0000313" key="2">
    <source>
        <dbReference type="EMBL" id="PNG92064.1"/>
    </source>
</evidence>
<dbReference type="InterPro" id="IPR036291">
    <property type="entry name" value="NAD(P)-bd_dom_sf"/>
</dbReference>
<dbReference type="AlphaFoldDB" id="A0A2J7YVK8"/>
<organism evidence="2 3">
    <name type="scientific">Streptomyces malaysiensis</name>
    <dbReference type="NCBI Taxonomy" id="92644"/>
    <lineage>
        <taxon>Bacteria</taxon>
        <taxon>Bacillati</taxon>
        <taxon>Actinomycetota</taxon>
        <taxon>Actinomycetes</taxon>
        <taxon>Kitasatosporales</taxon>
        <taxon>Streptomycetaceae</taxon>
        <taxon>Streptomyces</taxon>
        <taxon>Streptomyces violaceusniger group</taxon>
    </lineage>
</organism>
<dbReference type="InterPro" id="IPR016040">
    <property type="entry name" value="NAD(P)-bd_dom"/>
</dbReference>
<feature type="domain" description="NAD(P)-binding" evidence="1">
    <location>
        <begin position="6"/>
        <end position="142"/>
    </location>
</feature>
<dbReference type="Gene3D" id="3.40.50.720">
    <property type="entry name" value="NAD(P)-binding Rossmann-like Domain"/>
    <property type="match status" value="1"/>
</dbReference>
<dbReference type="EMBL" id="LJIW01000002">
    <property type="protein sequence ID" value="PNG92064.1"/>
    <property type="molecule type" value="Genomic_DNA"/>
</dbReference>
<keyword evidence="3" id="KW-1185">Reference proteome</keyword>
<dbReference type="SUPFAM" id="SSF51735">
    <property type="entry name" value="NAD(P)-binding Rossmann-fold domains"/>
    <property type="match status" value="1"/>
</dbReference>
<evidence type="ECO:0000313" key="3">
    <source>
        <dbReference type="Proteomes" id="UP000236520"/>
    </source>
</evidence>
<proteinExistence type="predicted"/>
<gene>
    <name evidence="2" type="ORF">SMF913_27529</name>
</gene>
<protein>
    <recommendedName>
        <fullName evidence="1">NAD(P)-binding domain-containing protein</fullName>
    </recommendedName>
</protein>
<dbReference type="Gene3D" id="3.90.25.10">
    <property type="entry name" value="UDP-galactose 4-epimerase, domain 1"/>
    <property type="match status" value="1"/>
</dbReference>
<dbReference type="Pfam" id="PF13460">
    <property type="entry name" value="NAD_binding_10"/>
    <property type="match status" value="1"/>
</dbReference>
<name>A0A2J7YVK8_STRMQ</name>
<comment type="caution">
    <text evidence="2">The sequence shown here is derived from an EMBL/GenBank/DDBJ whole genome shotgun (WGS) entry which is preliminary data.</text>
</comment>
<dbReference type="PANTHER" id="PTHR47129:SF1">
    <property type="entry name" value="NMRA-LIKE DOMAIN-CONTAINING PROTEIN"/>
    <property type="match status" value="1"/>
</dbReference>
<accession>A0A2J7YVK8</accession>
<evidence type="ECO:0000259" key="1">
    <source>
        <dbReference type="Pfam" id="PF13460"/>
    </source>
</evidence>
<dbReference type="Proteomes" id="UP000236520">
    <property type="component" value="Unassembled WGS sequence"/>
</dbReference>
<dbReference type="PANTHER" id="PTHR47129">
    <property type="entry name" value="QUINONE OXIDOREDUCTASE 2"/>
    <property type="match status" value="1"/>
</dbReference>
<reference evidence="2 3" key="1">
    <citation type="submission" date="2015-09" db="EMBL/GenBank/DDBJ databases">
        <title>Genome sequence, genome mining and natural product profiling of a biocontrol bacterium Streptomyces malaysiensis F913.</title>
        <authorList>
            <person name="Xu Y."/>
            <person name="Wei J."/>
            <person name="Xie J."/>
            <person name="Li T."/>
            <person name="Zhou Z."/>
        </authorList>
    </citation>
    <scope>NUCLEOTIDE SEQUENCE [LARGE SCALE GENOMIC DNA]</scope>
    <source>
        <strain evidence="2 3">F913</strain>
    </source>
</reference>
<dbReference type="RefSeq" id="WP_102936991.1">
    <property type="nucleotide sequence ID" value="NZ_LJIW01000002.1"/>
</dbReference>